<gene>
    <name evidence="6" type="ORF">GGR20_001813</name>
</gene>
<comment type="caution">
    <text evidence="6">The sequence shown here is derived from an EMBL/GenBank/DDBJ whole genome shotgun (WGS) entry which is preliminary data.</text>
</comment>
<feature type="transmembrane region" description="Helical" evidence="4">
    <location>
        <begin position="237"/>
        <end position="258"/>
    </location>
</feature>
<dbReference type="EMBL" id="JACIEW010000004">
    <property type="protein sequence ID" value="MBB4052170.1"/>
    <property type="molecule type" value="Genomic_DNA"/>
</dbReference>
<dbReference type="SUPFAM" id="SSF103473">
    <property type="entry name" value="MFS general substrate transporter"/>
    <property type="match status" value="1"/>
</dbReference>
<proteinExistence type="predicted"/>
<feature type="transmembrane region" description="Helical" evidence="4">
    <location>
        <begin position="178"/>
        <end position="198"/>
    </location>
</feature>
<evidence type="ECO:0000256" key="1">
    <source>
        <dbReference type="ARBA" id="ARBA00022692"/>
    </source>
</evidence>
<dbReference type="InterPro" id="IPR036259">
    <property type="entry name" value="MFS_trans_sf"/>
</dbReference>
<feature type="domain" description="Major facilitator superfamily (MFS) profile" evidence="5">
    <location>
        <begin position="1"/>
        <end position="422"/>
    </location>
</feature>
<keyword evidence="3 4" id="KW-0472">Membrane</keyword>
<dbReference type="PANTHER" id="PTHR11360:SF308">
    <property type="entry name" value="BLL3089 PROTEIN"/>
    <property type="match status" value="1"/>
</dbReference>
<evidence type="ECO:0000313" key="6">
    <source>
        <dbReference type="EMBL" id="MBB4052170.1"/>
    </source>
</evidence>
<organism evidence="6 7">
    <name type="scientific">Devosia subaequoris</name>
    <dbReference type="NCBI Taxonomy" id="395930"/>
    <lineage>
        <taxon>Bacteria</taxon>
        <taxon>Pseudomonadati</taxon>
        <taxon>Pseudomonadota</taxon>
        <taxon>Alphaproteobacteria</taxon>
        <taxon>Hyphomicrobiales</taxon>
        <taxon>Devosiaceae</taxon>
        <taxon>Devosia</taxon>
    </lineage>
</organism>
<name>A0A7W6IM47_9HYPH</name>
<evidence type="ECO:0000259" key="5">
    <source>
        <dbReference type="PROSITE" id="PS50850"/>
    </source>
</evidence>
<feature type="transmembrane region" description="Helical" evidence="4">
    <location>
        <begin position="306"/>
        <end position="323"/>
    </location>
</feature>
<feature type="transmembrane region" description="Helical" evidence="4">
    <location>
        <begin position="364"/>
        <end position="384"/>
    </location>
</feature>
<feature type="transmembrane region" description="Helical" evidence="4">
    <location>
        <begin position="270"/>
        <end position="294"/>
    </location>
</feature>
<evidence type="ECO:0000256" key="3">
    <source>
        <dbReference type="ARBA" id="ARBA00023136"/>
    </source>
</evidence>
<evidence type="ECO:0000256" key="4">
    <source>
        <dbReference type="SAM" id="Phobius"/>
    </source>
</evidence>
<dbReference type="PROSITE" id="PS50850">
    <property type="entry name" value="MFS"/>
    <property type="match status" value="1"/>
</dbReference>
<keyword evidence="7" id="KW-1185">Reference proteome</keyword>
<feature type="transmembrane region" description="Helical" evidence="4">
    <location>
        <begin position="89"/>
        <end position="116"/>
    </location>
</feature>
<evidence type="ECO:0000313" key="7">
    <source>
        <dbReference type="Proteomes" id="UP000547011"/>
    </source>
</evidence>
<feature type="transmembrane region" description="Helical" evidence="4">
    <location>
        <begin position="62"/>
        <end position="82"/>
    </location>
</feature>
<sequence>MSVIASPKSPPLSELTGRQWQWIAGGAMMTLATMPGQTNFIAQFNTALRTEFGLTHGQFGGFYTFATLASASVLVFGGVLADRFPARRLAIICMLGLAATALIMAGAGHVAILVLALAMLRFFGQGMLSHVAMTTMSRWFNRFRGRALSFAGLGFTLGDAVLPFVLTVSILAFGWRNVWAGAAAVLVGLVVPAIWFLLRDPAEGRKGRPVVANPDGASMLEPTGRQWTRSRVLRDPLFYFLLPGIMAPPAIGTLYIFHQAHLTEVKGWDLTVFTAMFPFLSLSVAVSSIFAGFLVDRFGAWRLMPFVLLPLAVASLILGTLAPIWSMPIAFICIGLTQGMTNPVVGALWAEIYGTAHIGAVRSLVTAALVAASALGPGIAGYLIDTGAPITVQTFGYAAYCILGSILYLGLQAAMSRRAATIS</sequence>
<dbReference type="GO" id="GO:0022857">
    <property type="term" value="F:transmembrane transporter activity"/>
    <property type="evidence" value="ECO:0007669"/>
    <property type="project" value="InterPro"/>
</dbReference>
<dbReference type="RefSeq" id="WP_210283135.1">
    <property type="nucleotide sequence ID" value="NZ_JACIEW010000004.1"/>
</dbReference>
<feature type="transmembrane region" description="Helical" evidence="4">
    <location>
        <begin position="329"/>
        <end position="352"/>
    </location>
</feature>
<dbReference type="Pfam" id="PF07690">
    <property type="entry name" value="MFS_1"/>
    <property type="match status" value="1"/>
</dbReference>
<feature type="transmembrane region" description="Helical" evidence="4">
    <location>
        <begin position="20"/>
        <end position="42"/>
    </location>
</feature>
<dbReference type="Gene3D" id="1.20.1250.20">
    <property type="entry name" value="MFS general substrate transporter like domains"/>
    <property type="match status" value="2"/>
</dbReference>
<feature type="transmembrane region" description="Helical" evidence="4">
    <location>
        <begin position="147"/>
        <end position="172"/>
    </location>
</feature>
<reference evidence="6 7" key="1">
    <citation type="submission" date="2020-08" db="EMBL/GenBank/DDBJ databases">
        <title>Genomic Encyclopedia of Type Strains, Phase IV (KMG-IV): sequencing the most valuable type-strain genomes for metagenomic binning, comparative biology and taxonomic classification.</title>
        <authorList>
            <person name="Goeker M."/>
        </authorList>
    </citation>
    <scope>NUCLEOTIDE SEQUENCE [LARGE SCALE GENOMIC DNA]</scope>
    <source>
        <strain evidence="6 7">DSM 23447</strain>
    </source>
</reference>
<keyword evidence="2 4" id="KW-1133">Transmembrane helix</keyword>
<keyword evidence="1 4" id="KW-0812">Transmembrane</keyword>
<protein>
    <submittedName>
        <fullName evidence="6">MFS family permease</fullName>
    </submittedName>
</protein>
<feature type="transmembrane region" description="Helical" evidence="4">
    <location>
        <begin position="390"/>
        <end position="411"/>
    </location>
</feature>
<dbReference type="InterPro" id="IPR011701">
    <property type="entry name" value="MFS"/>
</dbReference>
<dbReference type="InterPro" id="IPR050327">
    <property type="entry name" value="Proton-linked_MCT"/>
</dbReference>
<dbReference type="PANTHER" id="PTHR11360">
    <property type="entry name" value="MONOCARBOXYLATE TRANSPORTER"/>
    <property type="match status" value="1"/>
</dbReference>
<evidence type="ECO:0000256" key="2">
    <source>
        <dbReference type="ARBA" id="ARBA00022989"/>
    </source>
</evidence>
<accession>A0A7W6IM47</accession>
<dbReference type="InterPro" id="IPR020846">
    <property type="entry name" value="MFS_dom"/>
</dbReference>
<dbReference type="AlphaFoldDB" id="A0A7W6IM47"/>
<dbReference type="Proteomes" id="UP000547011">
    <property type="component" value="Unassembled WGS sequence"/>
</dbReference>